<proteinExistence type="inferred from homology"/>
<keyword evidence="1" id="KW-0808">Transferase</keyword>
<dbReference type="SUPFAM" id="SSF55729">
    <property type="entry name" value="Acyl-CoA N-acyltransferases (Nat)"/>
    <property type="match status" value="1"/>
</dbReference>
<dbReference type="STRING" id="1147741.A0A0R3RXI4"/>
<name>A0A0R3RXI4_9BILA</name>
<keyword evidence="2" id="KW-1185">Reference proteome</keyword>
<dbReference type="CDD" id="cd04301">
    <property type="entry name" value="NAT_SF"/>
    <property type="match status" value="1"/>
</dbReference>
<comment type="similarity">
    <text evidence="1">Belongs to the glycine N-acyltransferase family.</text>
</comment>
<dbReference type="WBParaSite" id="EEL_0000693401-mRNA-1">
    <property type="protein sequence ID" value="EEL_0000693401-mRNA-1"/>
    <property type="gene ID" value="EEL_0000693401"/>
</dbReference>
<dbReference type="InterPro" id="IPR016181">
    <property type="entry name" value="Acyl_CoA_acyltransferase"/>
</dbReference>
<sequence length="166" mass="19592">MDEKQQEMILKKELNLPPEYYYNDDKPEEDAAIINDTWQYSVKGDYRSILQMLPNVIIRCQGQPVAYEMFSPNGCFQHHFVHEEHRRRGLGKHVELPRKSYSQTLKMSVFRDGIWPCKTVEQRNKLVIAWSDRSPNWNRLNDECGNPIIINFSPVICVNTSELKYT</sequence>
<accession>A0A0R3RXI4</accession>
<dbReference type="InterPro" id="IPR010313">
    <property type="entry name" value="Glycine_N-acyltransferase"/>
</dbReference>
<dbReference type="EC" id="2.3.1.-" evidence="1"/>
<protein>
    <recommendedName>
        <fullName evidence="1">Glycine N-acyltransferase-like protein</fullName>
        <ecNumber evidence="1">2.3.1.-</ecNumber>
    </recommendedName>
</protein>
<dbReference type="Proteomes" id="UP000050640">
    <property type="component" value="Unplaced"/>
</dbReference>
<evidence type="ECO:0000313" key="3">
    <source>
        <dbReference type="WBParaSite" id="EEL_0000693401-mRNA-1"/>
    </source>
</evidence>
<dbReference type="AlphaFoldDB" id="A0A0R3RXI4"/>
<evidence type="ECO:0000256" key="1">
    <source>
        <dbReference type="RuleBase" id="RU368002"/>
    </source>
</evidence>
<organism evidence="2 3">
    <name type="scientific">Elaeophora elaphi</name>
    <dbReference type="NCBI Taxonomy" id="1147741"/>
    <lineage>
        <taxon>Eukaryota</taxon>
        <taxon>Metazoa</taxon>
        <taxon>Ecdysozoa</taxon>
        <taxon>Nematoda</taxon>
        <taxon>Chromadorea</taxon>
        <taxon>Rhabditida</taxon>
        <taxon>Spirurina</taxon>
        <taxon>Spiruromorpha</taxon>
        <taxon>Filarioidea</taxon>
        <taxon>Onchocercidae</taxon>
        <taxon>Elaeophora</taxon>
    </lineage>
</organism>
<dbReference type="PANTHER" id="PTHR15298:SF1">
    <property type="entry name" value="GLYCINE N-ACYLTRANSFERASE-LIKE PROTEIN"/>
    <property type="match status" value="1"/>
</dbReference>
<dbReference type="Gene3D" id="3.40.630.30">
    <property type="match status" value="1"/>
</dbReference>
<dbReference type="GO" id="GO:0005739">
    <property type="term" value="C:mitochondrion"/>
    <property type="evidence" value="ECO:0007669"/>
    <property type="project" value="InterPro"/>
</dbReference>
<dbReference type="PANTHER" id="PTHR15298">
    <property type="entry name" value="L-COA N-ACYLTRANSFERASE-RELATED"/>
    <property type="match status" value="1"/>
</dbReference>
<reference evidence="3" key="1">
    <citation type="submission" date="2017-02" db="UniProtKB">
        <authorList>
            <consortium name="WormBaseParasite"/>
        </authorList>
    </citation>
    <scope>IDENTIFICATION</scope>
</reference>
<evidence type="ECO:0000313" key="2">
    <source>
        <dbReference type="Proteomes" id="UP000050640"/>
    </source>
</evidence>
<keyword evidence="1" id="KW-0012">Acyltransferase</keyword>
<dbReference type="GO" id="GO:0047961">
    <property type="term" value="F:glycine N-acyltransferase activity"/>
    <property type="evidence" value="ECO:0007669"/>
    <property type="project" value="InterPro"/>
</dbReference>